<dbReference type="EMBL" id="JACSQP010000003">
    <property type="protein sequence ID" value="MBD7957223.1"/>
    <property type="molecule type" value="Genomic_DNA"/>
</dbReference>
<protein>
    <submittedName>
        <fullName evidence="3">NAD-dependent epimerase/dehydratase family protein</fullName>
    </submittedName>
</protein>
<evidence type="ECO:0000313" key="4">
    <source>
        <dbReference type="Proteomes" id="UP000648352"/>
    </source>
</evidence>
<feature type="domain" description="NAD-dependent epimerase/dehydratase" evidence="2">
    <location>
        <begin position="168"/>
        <end position="286"/>
    </location>
</feature>
<dbReference type="PANTHER" id="PTHR43000">
    <property type="entry name" value="DTDP-D-GLUCOSE 4,6-DEHYDRATASE-RELATED"/>
    <property type="match status" value="1"/>
</dbReference>
<dbReference type="SUPFAM" id="SSF51735">
    <property type="entry name" value="NAD(P)-binding Rossmann-fold domains"/>
    <property type="match status" value="1"/>
</dbReference>
<feature type="domain" description="NAD-dependent epimerase/dehydratase" evidence="2">
    <location>
        <begin position="5"/>
        <end position="140"/>
    </location>
</feature>
<dbReference type="Pfam" id="PF01370">
    <property type="entry name" value="Epimerase"/>
    <property type="match status" value="2"/>
</dbReference>
<accession>A0ABR8S162</accession>
<evidence type="ECO:0000313" key="3">
    <source>
        <dbReference type="EMBL" id="MBD7957223.1"/>
    </source>
</evidence>
<sequence>MAEHVLITGGAGFIGSRLAARLAGSGHTVTVLDALIPQVHGEDPERTSPLLRSLDGVAEVIRGTVTSTDDLRRALRGATVVVHLAAETGTGQSMYEIDRYVDTNMAGTAKLLDLLANTEHAVRRVVIASSRSIYGEGSYLTEDGRTVFPPHRSDVDMAAGDFEVHMAGEGPLTVVPTAEDAKLHPSSVYGITKQMQESLIMTVCPTIGIEPVALRYQNVYGPGQSLKNPYTGILSIFSTLIRQGKEINIFEDGLESRDFVYIDDVVEATFLSSTRPEAAGGVFNVGSGVPTTVLDVVQALFAAYGTEVPTRVSGNYRLGDIRHNIADTTRLREVLGYTPAVAFEEGVRSFAQWVLQEPVEGDTYQRSLDEMAARNLLK</sequence>
<dbReference type="RefSeq" id="WP_191718404.1">
    <property type="nucleotide sequence ID" value="NZ_JACSQP010000003.1"/>
</dbReference>
<name>A0ABR8S162_9MICO</name>
<dbReference type="InterPro" id="IPR036291">
    <property type="entry name" value="NAD(P)-bd_dom_sf"/>
</dbReference>
<proteinExistence type="inferred from homology"/>
<comment type="caution">
    <text evidence="3">The sequence shown here is derived from an EMBL/GenBank/DDBJ whole genome shotgun (WGS) entry which is preliminary data.</text>
</comment>
<dbReference type="Gene3D" id="3.40.50.720">
    <property type="entry name" value="NAD(P)-binding Rossmann-like Domain"/>
    <property type="match status" value="1"/>
</dbReference>
<gene>
    <name evidence="3" type="ORF">H9651_06205</name>
</gene>
<evidence type="ECO:0000256" key="1">
    <source>
        <dbReference type="ARBA" id="ARBA00007637"/>
    </source>
</evidence>
<reference evidence="3 4" key="1">
    <citation type="submission" date="2020-08" db="EMBL/GenBank/DDBJ databases">
        <title>A Genomic Blueprint of the Chicken Gut Microbiome.</title>
        <authorList>
            <person name="Gilroy R."/>
            <person name="Ravi A."/>
            <person name="Getino M."/>
            <person name="Pursley I."/>
            <person name="Horton D.L."/>
            <person name="Alikhan N.-F."/>
            <person name="Baker D."/>
            <person name="Gharbi K."/>
            <person name="Hall N."/>
            <person name="Watson M."/>
            <person name="Adriaenssens E.M."/>
            <person name="Foster-Nyarko E."/>
            <person name="Jarju S."/>
            <person name="Secka A."/>
            <person name="Antonio M."/>
            <person name="Oren A."/>
            <person name="Chaudhuri R."/>
            <person name="La Ragione R.M."/>
            <person name="Hildebrand F."/>
            <person name="Pallen M.J."/>
        </authorList>
    </citation>
    <scope>NUCLEOTIDE SEQUENCE [LARGE SCALE GENOMIC DNA]</scope>
    <source>
        <strain evidence="3 4">Sa4CUA7</strain>
    </source>
</reference>
<dbReference type="InterPro" id="IPR001509">
    <property type="entry name" value="Epimerase_deHydtase"/>
</dbReference>
<keyword evidence="4" id="KW-1185">Reference proteome</keyword>
<evidence type="ECO:0000259" key="2">
    <source>
        <dbReference type="Pfam" id="PF01370"/>
    </source>
</evidence>
<comment type="similarity">
    <text evidence="1">Belongs to the NAD(P)-dependent epimerase/dehydratase family.</text>
</comment>
<organism evidence="3 4">
    <name type="scientific">Microbacterium pullorum</name>
    <dbReference type="NCBI Taxonomy" id="2762236"/>
    <lineage>
        <taxon>Bacteria</taxon>
        <taxon>Bacillati</taxon>
        <taxon>Actinomycetota</taxon>
        <taxon>Actinomycetes</taxon>
        <taxon>Micrococcales</taxon>
        <taxon>Microbacteriaceae</taxon>
        <taxon>Microbacterium</taxon>
    </lineage>
</organism>
<dbReference type="Proteomes" id="UP000648352">
    <property type="component" value="Unassembled WGS sequence"/>
</dbReference>
<dbReference type="PRINTS" id="PR01713">
    <property type="entry name" value="NUCEPIMERASE"/>
</dbReference>